<evidence type="ECO:0000256" key="1">
    <source>
        <dbReference type="SAM" id="MobiDB-lite"/>
    </source>
</evidence>
<protein>
    <submittedName>
        <fullName evidence="2">Uncharacterized protein</fullName>
    </submittedName>
</protein>
<reference evidence="2 3" key="1">
    <citation type="submission" date="2024-03" db="EMBL/GenBank/DDBJ databases">
        <title>Phenotype and Genome Characterization of a Sulfate-Reducing Bacterium Pseudodesulfovibrio sp. strain 5S69, isolated from Petroleum Reservoir in Tatarstan (Russia).</title>
        <authorList>
            <person name="Bidzhieva S.K."/>
            <person name="Kadnikov V."/>
            <person name="Tourova T.P."/>
            <person name="Samigullina S.R."/>
            <person name="Sokolova D.S."/>
            <person name="Poltaraus A.B."/>
            <person name="Avtukh A.N."/>
            <person name="Tereshina V.M."/>
            <person name="Mardanov A.V."/>
            <person name="Nazina T.N."/>
        </authorList>
    </citation>
    <scope>NUCLEOTIDE SEQUENCE [LARGE SCALE GENOMIC DNA]</scope>
    <source>
        <strain evidence="2 3">5S69</strain>
    </source>
</reference>
<keyword evidence="3" id="KW-1185">Reference proteome</keyword>
<organism evidence="2 3">
    <name type="scientific">Pseudodesulfovibrio methanolicus</name>
    <dbReference type="NCBI Taxonomy" id="3126690"/>
    <lineage>
        <taxon>Bacteria</taxon>
        <taxon>Pseudomonadati</taxon>
        <taxon>Thermodesulfobacteriota</taxon>
        <taxon>Desulfovibrionia</taxon>
        <taxon>Desulfovibrionales</taxon>
        <taxon>Desulfovibrionaceae</taxon>
    </lineage>
</organism>
<dbReference type="RefSeq" id="WP_338667060.1">
    <property type="nucleotide sequence ID" value="NZ_CP146609.1"/>
</dbReference>
<evidence type="ECO:0000313" key="3">
    <source>
        <dbReference type="Proteomes" id="UP001385389"/>
    </source>
</evidence>
<feature type="compositionally biased region" description="Gly residues" evidence="1">
    <location>
        <begin position="1"/>
        <end position="17"/>
    </location>
</feature>
<accession>A0ABZ2IRS6</accession>
<evidence type="ECO:0000313" key="2">
    <source>
        <dbReference type="EMBL" id="WWX21402.1"/>
    </source>
</evidence>
<sequence length="275" mass="30218">MRISGSGTGGAYSGGGSRSDRFRKRHRPGQKVRGVLIKNLPDAMAWVDIDGERLLAQLETAHPEGSRLLFLVQQLVPRIVLKELTGGTHGNAAGALGRISDFDSARTLFENRFRPALTQAGVFGRPLPLPDFLALLAANPPIHAAYQDAANCALPLSRSLQEADKGALVYQPWLAPTGRRQATIVRHALDDSRLTETLIEFDHTRTGLTRVQFLCKTDTLSCRVQLQHPEHAQALSRYLATRTHPGTPFHIQHLGIAKLPRTSHSGILAELLFKR</sequence>
<dbReference type="EMBL" id="CP146609">
    <property type="protein sequence ID" value="WWX21402.1"/>
    <property type="molecule type" value="Genomic_DNA"/>
</dbReference>
<dbReference type="Proteomes" id="UP001385389">
    <property type="component" value="Chromosome"/>
</dbReference>
<gene>
    <name evidence="2" type="ORF">V8V93_13215</name>
</gene>
<proteinExistence type="predicted"/>
<name>A0ABZ2IRS6_9BACT</name>
<feature type="region of interest" description="Disordered" evidence="1">
    <location>
        <begin position="1"/>
        <end position="28"/>
    </location>
</feature>